<comment type="catalytic activity">
    <reaction evidence="9">
        <text>5,6-dihydrouridine(20a) in tRNA + NAD(+) = uridine(20a) in tRNA + NADH + H(+)</text>
        <dbReference type="Rhea" id="RHEA:53348"/>
        <dbReference type="Rhea" id="RHEA-COMP:13535"/>
        <dbReference type="Rhea" id="RHEA-COMP:13536"/>
        <dbReference type="ChEBI" id="CHEBI:15378"/>
        <dbReference type="ChEBI" id="CHEBI:57540"/>
        <dbReference type="ChEBI" id="CHEBI:57945"/>
        <dbReference type="ChEBI" id="CHEBI:65315"/>
        <dbReference type="ChEBI" id="CHEBI:74443"/>
    </reaction>
</comment>
<dbReference type="InterPro" id="IPR001269">
    <property type="entry name" value="DUS_fam"/>
</dbReference>
<evidence type="ECO:0000256" key="4">
    <source>
        <dbReference type="ARBA" id="ARBA00022643"/>
    </source>
</evidence>
<evidence type="ECO:0000256" key="2">
    <source>
        <dbReference type="ARBA" id="ARBA00022555"/>
    </source>
</evidence>
<evidence type="ECO:0000313" key="13">
    <source>
        <dbReference type="Proteomes" id="UP001063782"/>
    </source>
</evidence>
<dbReference type="PROSITE" id="PS01136">
    <property type="entry name" value="UPF0034"/>
    <property type="match status" value="1"/>
</dbReference>
<comment type="similarity">
    <text evidence="9">Belongs to the Dus family. DusA subfamily.</text>
</comment>
<feature type="binding site" evidence="9">
    <location>
        <position position="173"/>
    </location>
    <ligand>
        <name>FMN</name>
        <dbReference type="ChEBI" id="CHEBI:58210"/>
    </ligand>
</feature>
<keyword evidence="7 9" id="KW-0694">RNA-binding</keyword>
<keyword evidence="6 9" id="KW-0521">NADP</keyword>
<comment type="catalytic activity">
    <reaction evidence="9">
        <text>5,6-dihydrouridine(20) in tRNA + NADP(+) = uridine(20) in tRNA + NADPH + H(+)</text>
        <dbReference type="Rhea" id="RHEA:53336"/>
        <dbReference type="Rhea" id="RHEA-COMP:13533"/>
        <dbReference type="Rhea" id="RHEA-COMP:13534"/>
        <dbReference type="ChEBI" id="CHEBI:15378"/>
        <dbReference type="ChEBI" id="CHEBI:57783"/>
        <dbReference type="ChEBI" id="CHEBI:58349"/>
        <dbReference type="ChEBI" id="CHEBI:65315"/>
        <dbReference type="ChEBI" id="CHEBI:74443"/>
        <dbReference type="EC" id="1.3.1.91"/>
    </reaction>
</comment>
<dbReference type="GO" id="GO:0102264">
    <property type="term" value="F:tRNA-dihydrouridine20 synthase activity"/>
    <property type="evidence" value="ECO:0007669"/>
    <property type="project" value="UniProtKB-EC"/>
</dbReference>
<feature type="site" description="Interacts with tRNA; defines subfamily-specific binding signature" evidence="9">
    <location>
        <position position="301"/>
    </location>
</feature>
<evidence type="ECO:0000256" key="7">
    <source>
        <dbReference type="ARBA" id="ARBA00022884"/>
    </source>
</evidence>
<evidence type="ECO:0000313" key="12">
    <source>
        <dbReference type="EMBL" id="UXZ04566.1"/>
    </source>
</evidence>
<feature type="site" description="Interacts with tRNA" evidence="9">
    <location>
        <position position="188"/>
    </location>
</feature>
<feature type="binding site" evidence="9">
    <location>
        <position position="72"/>
    </location>
    <ligand>
        <name>FMN</name>
        <dbReference type="ChEBI" id="CHEBI:58210"/>
    </ligand>
</feature>
<comment type="caution">
    <text evidence="9">Lacks conserved residue(s) required for the propagation of feature annotation.</text>
</comment>
<dbReference type="EMBL" id="CP089977">
    <property type="protein sequence ID" value="UXZ04566.1"/>
    <property type="molecule type" value="Genomic_DNA"/>
</dbReference>
<comment type="function">
    <text evidence="9">Catalyzes the synthesis of 5,6-dihydrouridine (D), a modified base found in the D-loop of most tRNAs, via the reduction of the C5-C6 double bond in target uridines. Specifically modifies U20 and U20a in tRNAs.</text>
</comment>
<name>A0ABY6F387_9GAMM</name>
<keyword evidence="8 9" id="KW-0560">Oxidoreductase</keyword>
<sequence>MLSLQNHLKSNTKRISVAPMIDWTSSHYRTFARLFNPNIYLYTEMISTGAILKGDTAHHLRFFDNEPPLVLQLGGSNPTELAQCAKLGQDYGYTEINLNVGCPSDRVQFNKIGACLMAEASLVADCVKAMKDNCDLPVTVKHRIGIDNFDSYEFMRDFVGTVAETGCTHFIVHARIAILNGLSPKENREIPPLRYDDVYRLKQEFPELFIEINGGIKTLDEIKTHLNFVDGVMIGREFYHNPMLLGQCNELWGRQAPTHQEIFDKLLILLENFEKTGVPLTLVMRHYLGLFQGLAGSRKWRQALSGQKSLSLSQIEQAGRAVLAQNAG</sequence>
<dbReference type="InterPro" id="IPR035587">
    <property type="entry name" value="DUS-like_FMN-bd"/>
</dbReference>
<dbReference type="InterPro" id="IPR004653">
    <property type="entry name" value="DusA"/>
</dbReference>
<feature type="binding site" evidence="9">
    <location>
        <begin position="235"/>
        <end position="236"/>
    </location>
    <ligand>
        <name>FMN</name>
        <dbReference type="ChEBI" id="CHEBI:58210"/>
    </ligand>
</feature>
<dbReference type="InterPro" id="IPR013785">
    <property type="entry name" value="Aldolase_TIM"/>
</dbReference>
<dbReference type="Gene3D" id="1.20.120.1460">
    <property type="match status" value="1"/>
</dbReference>
<evidence type="ECO:0000256" key="5">
    <source>
        <dbReference type="ARBA" id="ARBA00022694"/>
    </source>
</evidence>
<feature type="binding site" evidence="9">
    <location>
        <position position="141"/>
    </location>
    <ligand>
        <name>FMN</name>
        <dbReference type="ChEBI" id="CHEBI:58210"/>
    </ligand>
</feature>
<proteinExistence type="inferred from homology"/>
<dbReference type="InterPro" id="IPR018517">
    <property type="entry name" value="tRNA_hU_synthase_CS"/>
</dbReference>
<dbReference type="Pfam" id="PF01207">
    <property type="entry name" value="Dus"/>
    <property type="match status" value="1"/>
</dbReference>
<dbReference type="SUPFAM" id="SSF51395">
    <property type="entry name" value="FMN-linked oxidoreductases"/>
    <property type="match status" value="1"/>
</dbReference>
<dbReference type="PANTHER" id="PTHR42907">
    <property type="entry name" value="FMN-LINKED OXIDOREDUCTASES SUPERFAMILY PROTEIN"/>
    <property type="match status" value="1"/>
</dbReference>
<evidence type="ECO:0000256" key="1">
    <source>
        <dbReference type="ARBA" id="ARBA00001917"/>
    </source>
</evidence>
<protein>
    <recommendedName>
        <fullName evidence="9">tRNA-dihydrouridine(20/20a) synthase</fullName>
        <ecNumber evidence="9">1.3.1.91</ecNumber>
    </recommendedName>
    <alternativeName>
        <fullName evidence="9">U20-specific dihydrouridine synthase</fullName>
        <shortName evidence="9">U20-specific Dus</shortName>
    </alternativeName>
    <alternativeName>
        <fullName evidence="9">tRNA-dihydrouridine synthase A</fullName>
    </alternativeName>
</protein>
<organism evidence="12 13">
    <name type="scientific">Moraxella nasicaprae</name>
    <dbReference type="NCBI Taxonomy" id="2904122"/>
    <lineage>
        <taxon>Bacteria</taxon>
        <taxon>Pseudomonadati</taxon>
        <taxon>Pseudomonadota</taxon>
        <taxon>Gammaproteobacteria</taxon>
        <taxon>Moraxellales</taxon>
        <taxon>Moraxellaceae</taxon>
        <taxon>Moraxella</taxon>
    </lineage>
</organism>
<keyword evidence="4 9" id="KW-0288">FMN</keyword>
<reference evidence="12" key="1">
    <citation type="submission" date="2021-12" db="EMBL/GenBank/DDBJ databases">
        <title>taxonomy of Moraxella sp. ZY201224.</title>
        <authorList>
            <person name="Li F."/>
        </authorList>
    </citation>
    <scope>NUCLEOTIDE SEQUENCE</scope>
    <source>
        <strain evidence="12">ZY201224</strain>
    </source>
</reference>
<feature type="site" description="Interacts with tRNA; defines subfamily-specific binding signature" evidence="9">
    <location>
        <position position="185"/>
    </location>
</feature>
<evidence type="ECO:0000256" key="9">
    <source>
        <dbReference type="HAMAP-Rule" id="MF_02041"/>
    </source>
</evidence>
<comment type="catalytic activity">
    <reaction evidence="9">
        <text>5,6-dihydrouridine(20) in tRNA + NAD(+) = uridine(20) in tRNA + NADH + H(+)</text>
        <dbReference type="Rhea" id="RHEA:53340"/>
        <dbReference type="Rhea" id="RHEA-COMP:13533"/>
        <dbReference type="Rhea" id="RHEA-COMP:13534"/>
        <dbReference type="ChEBI" id="CHEBI:15378"/>
        <dbReference type="ChEBI" id="CHEBI:57540"/>
        <dbReference type="ChEBI" id="CHEBI:57945"/>
        <dbReference type="ChEBI" id="CHEBI:65315"/>
        <dbReference type="ChEBI" id="CHEBI:74443"/>
        <dbReference type="EC" id="1.3.1.91"/>
    </reaction>
</comment>
<keyword evidence="2 9" id="KW-0820">tRNA-binding</keyword>
<evidence type="ECO:0000256" key="10">
    <source>
        <dbReference type="PIRNR" id="PIRNR006621"/>
    </source>
</evidence>
<comment type="catalytic activity">
    <reaction evidence="9">
        <text>5,6-dihydrouridine(20a) in tRNA + NADP(+) = uridine(20a) in tRNA + NADPH + H(+)</text>
        <dbReference type="Rhea" id="RHEA:53344"/>
        <dbReference type="Rhea" id="RHEA-COMP:13535"/>
        <dbReference type="Rhea" id="RHEA-COMP:13536"/>
        <dbReference type="ChEBI" id="CHEBI:15378"/>
        <dbReference type="ChEBI" id="CHEBI:57783"/>
        <dbReference type="ChEBI" id="CHEBI:58349"/>
        <dbReference type="ChEBI" id="CHEBI:65315"/>
        <dbReference type="ChEBI" id="CHEBI:74443"/>
    </reaction>
</comment>
<dbReference type="RefSeq" id="WP_263076054.1">
    <property type="nucleotide sequence ID" value="NZ_CP089977.1"/>
</dbReference>
<feature type="domain" description="DUS-like FMN-binding" evidence="11">
    <location>
        <begin position="17"/>
        <end position="309"/>
    </location>
</feature>
<dbReference type="CDD" id="cd02801">
    <property type="entry name" value="DUS_like_FMN"/>
    <property type="match status" value="1"/>
</dbReference>
<dbReference type="Gene3D" id="3.20.20.70">
    <property type="entry name" value="Aldolase class I"/>
    <property type="match status" value="1"/>
</dbReference>
<dbReference type="NCBIfam" id="TIGR00742">
    <property type="entry name" value="yjbN"/>
    <property type="match status" value="1"/>
</dbReference>
<comment type="similarity">
    <text evidence="10">Belongs to the dus family.</text>
</comment>
<comment type="cofactor">
    <cofactor evidence="1 9 10">
        <name>FMN</name>
        <dbReference type="ChEBI" id="CHEBI:58210"/>
    </cofactor>
</comment>
<dbReference type="NCBIfam" id="NF008774">
    <property type="entry name" value="PRK11815.1"/>
    <property type="match status" value="1"/>
</dbReference>
<feature type="active site" description="Proton donor" evidence="9">
    <location>
        <position position="102"/>
    </location>
</feature>
<feature type="site" description="Interacts with tRNA; defines subfamily-specific binding signature" evidence="9">
    <location>
        <position position="298"/>
    </location>
</feature>
<keyword evidence="13" id="KW-1185">Reference proteome</keyword>
<dbReference type="Proteomes" id="UP001063782">
    <property type="component" value="Chromosome"/>
</dbReference>
<gene>
    <name evidence="9 12" type="primary">dusA</name>
    <name evidence="12" type="ORF">LU297_08275</name>
</gene>
<dbReference type="HAMAP" id="MF_02041">
    <property type="entry name" value="DusA_subfam"/>
    <property type="match status" value="1"/>
</dbReference>
<keyword evidence="3 9" id="KW-0285">Flavoprotein</keyword>
<keyword evidence="5 9" id="KW-0819">tRNA processing</keyword>
<accession>A0ABY6F387</accession>
<dbReference type="EC" id="1.3.1.91" evidence="9"/>
<feature type="binding site" evidence="9">
    <location>
        <begin position="213"/>
        <end position="215"/>
    </location>
    <ligand>
        <name>FMN</name>
        <dbReference type="ChEBI" id="CHEBI:58210"/>
    </ligand>
</feature>
<evidence type="ECO:0000256" key="3">
    <source>
        <dbReference type="ARBA" id="ARBA00022630"/>
    </source>
</evidence>
<feature type="site" description="Interacts with tRNA" evidence="9">
    <location>
        <position position="99"/>
    </location>
</feature>
<evidence type="ECO:0000259" key="11">
    <source>
        <dbReference type="Pfam" id="PF01207"/>
    </source>
</evidence>
<evidence type="ECO:0000256" key="8">
    <source>
        <dbReference type="ARBA" id="ARBA00023002"/>
    </source>
</evidence>
<evidence type="ECO:0000256" key="6">
    <source>
        <dbReference type="ARBA" id="ARBA00022857"/>
    </source>
</evidence>
<dbReference type="PANTHER" id="PTHR42907:SF1">
    <property type="entry name" value="FMN-LINKED OXIDOREDUCTASES SUPERFAMILY PROTEIN"/>
    <property type="match status" value="1"/>
</dbReference>
<dbReference type="PIRSF" id="PIRSF006621">
    <property type="entry name" value="Dus"/>
    <property type="match status" value="1"/>
</dbReference>